<gene>
    <name evidence="8" type="ORF">HU738_023265</name>
    <name evidence="7" type="ORF">HU738_23185</name>
</gene>
<dbReference type="Gene3D" id="2.60.40.3310">
    <property type="match status" value="1"/>
</dbReference>
<dbReference type="EMBL" id="JABWRP010000028">
    <property type="protein sequence ID" value="MBC3473469.1"/>
    <property type="molecule type" value="Genomic_DNA"/>
</dbReference>
<evidence type="ECO:0000313" key="9">
    <source>
        <dbReference type="Proteomes" id="UP000628137"/>
    </source>
</evidence>
<dbReference type="EMBL" id="JABWRP020000024">
    <property type="protein sequence ID" value="MBV4543980.1"/>
    <property type="molecule type" value="Genomic_DNA"/>
</dbReference>
<feature type="chain" id="PRO_5044696315" evidence="5">
    <location>
        <begin position="23"/>
        <end position="324"/>
    </location>
</feature>
<keyword evidence="9" id="KW-1185">Reference proteome</keyword>
<evidence type="ECO:0000256" key="4">
    <source>
        <dbReference type="ARBA" id="ARBA00023263"/>
    </source>
</evidence>
<dbReference type="PANTHER" id="PTHR33420">
    <property type="entry name" value="FIMBRIAL SUBUNIT ELFA-RELATED"/>
    <property type="match status" value="1"/>
</dbReference>
<dbReference type="GO" id="GO:0043709">
    <property type="term" value="P:cell adhesion involved in single-species biofilm formation"/>
    <property type="evidence" value="ECO:0007669"/>
    <property type="project" value="TreeGrafter"/>
</dbReference>
<dbReference type="InterPro" id="IPR008966">
    <property type="entry name" value="Adhesion_dom_sf"/>
</dbReference>
<dbReference type="InterPro" id="IPR050263">
    <property type="entry name" value="Bact_Fimbrial_Adh_Pro"/>
</dbReference>
<comment type="caution">
    <text evidence="7">The sequence shown here is derived from an EMBL/GenBank/DDBJ whole genome shotgun (WGS) entry which is preliminary data.</text>
</comment>
<dbReference type="SUPFAM" id="SSF49401">
    <property type="entry name" value="Bacterial adhesins"/>
    <property type="match status" value="1"/>
</dbReference>
<evidence type="ECO:0000256" key="2">
    <source>
        <dbReference type="ARBA" id="ARBA00006671"/>
    </source>
</evidence>
<sequence>MIKPIASLAVCILIAAPSLSFAACEFYGGHSQKQITITIPSTLSIPRDAAVNTVIYESPAQTFNGAASYKCSTTFTVGVKNNVGTDSTSSYFPIGNTGLSWQWGYEGTAYNGVGGGKAQKPGGYGFNGTTHVLRVVKTGDISPGTTLPAGTLGYMQIDSTSLRPLAMITDKSLAIILQSCETPNVAVDMGEHNLSVLSRNGNSTTPKAFNIKLNNCPSGIHKVSYSLSATSGAPAVDGALGIIELNKSSTAKGIALQLLDSNLAPLQLDKTYFFNEYSTEGGSFSIPLNAKYIRTLPNGNAGQYDAGMAAGSANSEITFVMNYL</sequence>
<dbReference type="InterPro" id="IPR000259">
    <property type="entry name" value="Adhesion_dom_fimbrial"/>
</dbReference>
<dbReference type="Proteomes" id="UP000628137">
    <property type="component" value="Unassembled WGS sequence"/>
</dbReference>
<evidence type="ECO:0000256" key="3">
    <source>
        <dbReference type="ARBA" id="ARBA00022729"/>
    </source>
</evidence>
<dbReference type="PANTHER" id="PTHR33420:SF3">
    <property type="entry name" value="FIMBRIAL SUBUNIT ELFA"/>
    <property type="match status" value="1"/>
</dbReference>
<evidence type="ECO:0000256" key="1">
    <source>
        <dbReference type="ARBA" id="ARBA00004561"/>
    </source>
</evidence>
<comment type="subcellular location">
    <subcellularLocation>
        <location evidence="1">Fimbrium</location>
    </subcellularLocation>
</comment>
<feature type="domain" description="Fimbrial-type adhesion" evidence="6">
    <location>
        <begin position="177"/>
        <end position="306"/>
    </location>
</feature>
<dbReference type="RefSeq" id="WP_186604435.1">
    <property type="nucleotide sequence ID" value="NZ_JABWRP020000024.1"/>
</dbReference>
<protein>
    <submittedName>
        <fullName evidence="7">Type 1 fimbrial protein</fullName>
    </submittedName>
</protein>
<keyword evidence="3 5" id="KW-0732">Signal</keyword>
<feature type="signal peptide" evidence="5">
    <location>
        <begin position="1"/>
        <end position="22"/>
    </location>
</feature>
<evidence type="ECO:0000313" key="7">
    <source>
        <dbReference type="EMBL" id="MBC3473469.1"/>
    </source>
</evidence>
<name>A0A923GM08_9PSED</name>
<evidence type="ECO:0000256" key="5">
    <source>
        <dbReference type="SAM" id="SignalP"/>
    </source>
</evidence>
<comment type="similarity">
    <text evidence="2">Belongs to the fimbrial protein family.</text>
</comment>
<evidence type="ECO:0000259" key="6">
    <source>
        <dbReference type="Pfam" id="PF00419"/>
    </source>
</evidence>
<reference evidence="7 9" key="1">
    <citation type="journal article" date="2020" name="Microorganisms">
        <title>Reliable Identification of Environmental Pseudomonas Isolates Using the rpoD Gene.</title>
        <authorList>
            <consortium name="The Broad Institute Genome Sequencing Platform"/>
            <person name="Girard L."/>
            <person name="Lood C."/>
            <person name="Rokni-Zadeh H."/>
            <person name="van Noort V."/>
            <person name="Lavigne R."/>
            <person name="De Mot R."/>
        </authorList>
    </citation>
    <scope>NUCLEOTIDE SEQUENCE</scope>
    <source>
        <strain evidence="7 9">RW4S2</strain>
    </source>
</reference>
<dbReference type="AlphaFoldDB" id="A0A923GM08"/>
<organism evidence="7">
    <name type="scientific">Pseudomonas vlassakiae</name>
    <dbReference type="NCBI Taxonomy" id="485888"/>
    <lineage>
        <taxon>Bacteria</taxon>
        <taxon>Pseudomonadati</taxon>
        <taxon>Pseudomonadota</taxon>
        <taxon>Gammaproteobacteria</taxon>
        <taxon>Pseudomonadales</taxon>
        <taxon>Pseudomonadaceae</taxon>
        <taxon>Pseudomonas</taxon>
    </lineage>
</organism>
<dbReference type="InterPro" id="IPR036937">
    <property type="entry name" value="Adhesion_dom_fimbrial_sf"/>
</dbReference>
<dbReference type="Gene3D" id="2.60.40.1090">
    <property type="entry name" value="Fimbrial-type adhesion domain"/>
    <property type="match status" value="1"/>
</dbReference>
<reference evidence="7" key="2">
    <citation type="submission" date="2020-07" db="EMBL/GenBank/DDBJ databases">
        <authorList>
            <person name="Lood C."/>
            <person name="Girard L."/>
        </authorList>
    </citation>
    <scope>NUCLEOTIDE SEQUENCE</scope>
    <source>
        <strain evidence="7">RW4S2</strain>
    </source>
</reference>
<reference evidence="8" key="3">
    <citation type="submission" date="2021-06" db="EMBL/GenBank/DDBJ databases">
        <title>Updating the genus Pseudomonas: Description of 43 new species and partition of the Pseudomonas putida group.</title>
        <authorList>
            <person name="Girard L."/>
            <person name="Lood C."/>
            <person name="Vandamme P."/>
            <person name="Rokni-Zadeh H."/>
            <person name="Van Noort V."/>
            <person name="Hofte M."/>
            <person name="Lavigne R."/>
            <person name="De Mot R."/>
        </authorList>
    </citation>
    <scope>NUCLEOTIDE SEQUENCE</scope>
    <source>
        <strain evidence="8">RW4S2</strain>
    </source>
</reference>
<dbReference type="GO" id="GO:0009289">
    <property type="term" value="C:pilus"/>
    <property type="evidence" value="ECO:0007669"/>
    <property type="project" value="UniProtKB-SubCell"/>
</dbReference>
<dbReference type="PROSITE" id="PS51257">
    <property type="entry name" value="PROKAR_LIPOPROTEIN"/>
    <property type="match status" value="1"/>
</dbReference>
<evidence type="ECO:0000313" key="8">
    <source>
        <dbReference type="EMBL" id="MBV4543980.1"/>
    </source>
</evidence>
<dbReference type="Pfam" id="PF00419">
    <property type="entry name" value="Fimbrial"/>
    <property type="match status" value="1"/>
</dbReference>
<accession>A0A923GM08</accession>
<proteinExistence type="inferred from homology"/>
<keyword evidence="4" id="KW-0281">Fimbrium</keyword>